<feature type="transmembrane region" description="Helical" evidence="1">
    <location>
        <begin position="313"/>
        <end position="330"/>
    </location>
</feature>
<organism evidence="2 3">
    <name type="scientific">Lederbergia wuyishanensis</name>
    <dbReference type="NCBI Taxonomy" id="1347903"/>
    <lineage>
        <taxon>Bacteria</taxon>
        <taxon>Bacillati</taxon>
        <taxon>Bacillota</taxon>
        <taxon>Bacilli</taxon>
        <taxon>Bacillales</taxon>
        <taxon>Bacillaceae</taxon>
        <taxon>Lederbergia</taxon>
    </lineage>
</organism>
<dbReference type="EMBL" id="JAUSUO010000002">
    <property type="protein sequence ID" value="MDQ0342702.1"/>
    <property type="molecule type" value="Genomic_DNA"/>
</dbReference>
<keyword evidence="1" id="KW-0472">Membrane</keyword>
<keyword evidence="1" id="KW-0812">Transmembrane</keyword>
<accession>A0ABU0D2S4</accession>
<dbReference type="Proteomes" id="UP001232343">
    <property type="component" value="Unassembled WGS sequence"/>
</dbReference>
<keyword evidence="1" id="KW-1133">Transmembrane helix</keyword>
<dbReference type="RefSeq" id="WP_244680765.1">
    <property type="nucleotide sequence ID" value="NZ_JALIRM010000002.1"/>
</dbReference>
<evidence type="ECO:0000313" key="3">
    <source>
        <dbReference type="Proteomes" id="UP001232343"/>
    </source>
</evidence>
<feature type="transmembrane region" description="Helical" evidence="1">
    <location>
        <begin position="281"/>
        <end position="301"/>
    </location>
</feature>
<evidence type="ECO:0000256" key="1">
    <source>
        <dbReference type="SAM" id="Phobius"/>
    </source>
</evidence>
<keyword evidence="3" id="KW-1185">Reference proteome</keyword>
<proteinExistence type="predicted"/>
<sequence length="367" mass="42872">MIEMRENQHLKYSNDIPGWAKMFHKILFLFLCLIGLAIFILGIFMIFWQAWFGVIAFFAMSALFAWMLRIIYKSNKMYTDMVVKSELQEGGFYSYLQNKKTGEEWEQFVPFEHMQEVLIARTTRYQSRGANTLGYYIVGVKIIMKWTNENGEPNYSLFGLENQNNLDEWIQRFKENDITVYSSGSNVSALQLEDYQTAYEELPKMPYDNDTSSPRIGTIQYRNLKTWRSSEMKEKKQNKELRHDKKVLNPLLLAMLLGNFLIAILWMPSWQVDDGMFGENSPSFMVNSINFMLLLIVGAYWRAKVKWYRSLRNVGLILFAQLIGWIFLSLSGPVTTGMLDAIIVDGIVLALFNGIIFIVFRVIRKIR</sequence>
<evidence type="ECO:0000313" key="2">
    <source>
        <dbReference type="EMBL" id="MDQ0342702.1"/>
    </source>
</evidence>
<reference evidence="2 3" key="1">
    <citation type="submission" date="2023-07" db="EMBL/GenBank/DDBJ databases">
        <title>Genomic Encyclopedia of Type Strains, Phase IV (KMG-IV): sequencing the most valuable type-strain genomes for metagenomic binning, comparative biology and taxonomic classification.</title>
        <authorList>
            <person name="Goeker M."/>
        </authorList>
    </citation>
    <scope>NUCLEOTIDE SEQUENCE [LARGE SCALE GENOMIC DNA]</scope>
    <source>
        <strain evidence="2 3">DSM 27848</strain>
    </source>
</reference>
<feature type="transmembrane region" description="Helical" evidence="1">
    <location>
        <begin position="26"/>
        <end position="48"/>
    </location>
</feature>
<gene>
    <name evidence="2" type="ORF">J2S14_001514</name>
</gene>
<comment type="caution">
    <text evidence="2">The sequence shown here is derived from an EMBL/GenBank/DDBJ whole genome shotgun (WGS) entry which is preliminary data.</text>
</comment>
<feature type="transmembrane region" description="Helical" evidence="1">
    <location>
        <begin position="54"/>
        <end position="72"/>
    </location>
</feature>
<feature type="transmembrane region" description="Helical" evidence="1">
    <location>
        <begin position="342"/>
        <end position="363"/>
    </location>
</feature>
<protein>
    <submittedName>
        <fullName evidence="2">Uncharacterized protein</fullName>
    </submittedName>
</protein>
<name>A0ABU0D2S4_9BACI</name>
<feature type="transmembrane region" description="Helical" evidence="1">
    <location>
        <begin position="247"/>
        <end position="269"/>
    </location>
</feature>